<dbReference type="GO" id="GO:0031122">
    <property type="term" value="P:cytoplasmic microtubule organization"/>
    <property type="evidence" value="ECO:0007669"/>
    <property type="project" value="TreeGrafter"/>
</dbReference>
<keyword evidence="3 5" id="KW-0493">Microtubule</keyword>
<dbReference type="GO" id="GO:0005874">
    <property type="term" value="C:microtubule"/>
    <property type="evidence" value="ECO:0007669"/>
    <property type="project" value="UniProtKB-KW"/>
</dbReference>
<evidence type="ECO:0000256" key="2">
    <source>
        <dbReference type="ARBA" id="ARBA00022490"/>
    </source>
</evidence>
<evidence type="ECO:0000313" key="7">
    <source>
        <dbReference type="EMBL" id="CAL1537510.1"/>
    </source>
</evidence>
<evidence type="ECO:0000313" key="8">
    <source>
        <dbReference type="Proteomes" id="UP001497497"/>
    </source>
</evidence>
<dbReference type="InterPro" id="IPR007259">
    <property type="entry name" value="GCP"/>
</dbReference>
<keyword evidence="8" id="KW-1185">Reference proteome</keyword>
<name>A0AAV2HVF7_LYMST</name>
<evidence type="ECO:0000256" key="5">
    <source>
        <dbReference type="RuleBase" id="RU363050"/>
    </source>
</evidence>
<sequence length="490" mass="55962">MEVAHTSRFPLTNKTITSASISSQQSDSIEFIVSHGPKLLQPILADAILTGKSMEMLENLGRISEVQDTSLGVFERPPSLFELFVSDLRAKLGEKTHSKHPSSESASGKISTKITHGDGLLTKLLQMKGVKDSLLTINSASLMSHCKIPADKNKTDRSVPDGKCGLSPLLRICESCLYPHMRARYQTVCIKLVHILKTEYHLISCIQAMQRYYLMSSGEIMYDFYTQIFHKMSKKEEWREASLLEMYLHEAVTPRYPSDVSRLSVVVKSPSSFHDKSPISATDCINLNYNVPWPLNVVISGKCQELYNSIFCFLLQVKRAKYVQDELKFEDLAREQAVARLAHEDDNETMPRHKRIHRCQLFRFRLLYFINSLHNYIMTRILHSTGLEFATQLEGATDLEQIISIHRGYVQAIHERCLLHHKLSVLKEAVMKVLNLSLTFSLLWRQGVDFIHGETILSMETELTRCIHFLAVFLNNVIKRGSFPHCEFLS</sequence>
<dbReference type="Gene3D" id="1.20.120.1900">
    <property type="entry name" value="Gamma-tubulin complex, C-terminal domain"/>
    <property type="match status" value="1"/>
</dbReference>
<dbReference type="PANTHER" id="PTHR19302">
    <property type="entry name" value="GAMMA TUBULIN COMPLEX PROTEIN"/>
    <property type="match status" value="1"/>
</dbReference>
<dbReference type="EMBL" id="CAXITT010000265">
    <property type="protein sequence ID" value="CAL1537510.1"/>
    <property type="molecule type" value="Genomic_DNA"/>
</dbReference>
<dbReference type="PANTHER" id="PTHR19302:SF33">
    <property type="entry name" value="GAMMA-TUBULIN COMPLEX COMPONENT 5"/>
    <property type="match status" value="1"/>
</dbReference>
<gene>
    <name evidence="7" type="ORF">GSLYS_00011423001</name>
</gene>
<dbReference type="GO" id="GO:0000930">
    <property type="term" value="C:gamma-tubulin complex"/>
    <property type="evidence" value="ECO:0007669"/>
    <property type="project" value="TreeGrafter"/>
</dbReference>
<accession>A0AAV2HVF7</accession>
<dbReference type="GO" id="GO:0051321">
    <property type="term" value="P:meiotic cell cycle"/>
    <property type="evidence" value="ECO:0007669"/>
    <property type="project" value="TreeGrafter"/>
</dbReference>
<dbReference type="AlphaFoldDB" id="A0AAV2HVF7"/>
<organism evidence="7 8">
    <name type="scientific">Lymnaea stagnalis</name>
    <name type="common">Great pond snail</name>
    <name type="synonym">Helix stagnalis</name>
    <dbReference type="NCBI Taxonomy" id="6523"/>
    <lineage>
        <taxon>Eukaryota</taxon>
        <taxon>Metazoa</taxon>
        <taxon>Spiralia</taxon>
        <taxon>Lophotrochozoa</taxon>
        <taxon>Mollusca</taxon>
        <taxon>Gastropoda</taxon>
        <taxon>Heterobranchia</taxon>
        <taxon>Euthyneura</taxon>
        <taxon>Panpulmonata</taxon>
        <taxon>Hygrophila</taxon>
        <taxon>Lymnaeoidea</taxon>
        <taxon>Lymnaeidae</taxon>
        <taxon>Lymnaea</taxon>
    </lineage>
</organism>
<keyword evidence="2 5" id="KW-0963">Cytoplasm</keyword>
<evidence type="ECO:0000256" key="4">
    <source>
        <dbReference type="ARBA" id="ARBA00023212"/>
    </source>
</evidence>
<evidence type="ECO:0000256" key="3">
    <source>
        <dbReference type="ARBA" id="ARBA00022701"/>
    </source>
</evidence>
<dbReference type="GO" id="GO:0051225">
    <property type="term" value="P:spindle assembly"/>
    <property type="evidence" value="ECO:0007669"/>
    <property type="project" value="TreeGrafter"/>
</dbReference>
<dbReference type="GO" id="GO:0043015">
    <property type="term" value="F:gamma-tubulin binding"/>
    <property type="evidence" value="ECO:0007669"/>
    <property type="project" value="InterPro"/>
</dbReference>
<evidence type="ECO:0000256" key="1">
    <source>
        <dbReference type="ARBA" id="ARBA00010337"/>
    </source>
</evidence>
<dbReference type="GO" id="GO:0051011">
    <property type="term" value="F:microtubule minus-end binding"/>
    <property type="evidence" value="ECO:0007669"/>
    <property type="project" value="TreeGrafter"/>
</dbReference>
<keyword evidence="4 5" id="KW-0206">Cytoskeleton</keyword>
<proteinExistence type="inferred from homology"/>
<dbReference type="Proteomes" id="UP001497497">
    <property type="component" value="Unassembled WGS sequence"/>
</dbReference>
<comment type="similarity">
    <text evidence="1 5">Belongs to the TUBGCP family.</text>
</comment>
<feature type="domain" description="Gamma tubulin complex component C-terminal" evidence="6">
    <location>
        <begin position="203"/>
        <end position="444"/>
    </location>
</feature>
<comment type="subcellular location">
    <subcellularLocation>
        <location evidence="5">Cytoplasm</location>
        <location evidence="5">Cytoskeleton</location>
        <location evidence="5">Microtubule organizing center</location>
    </subcellularLocation>
</comment>
<comment type="caution">
    <text evidence="7">The sequence shown here is derived from an EMBL/GenBank/DDBJ whole genome shotgun (WGS) entry which is preliminary data.</text>
</comment>
<dbReference type="InterPro" id="IPR042241">
    <property type="entry name" value="GCP_C_sf"/>
</dbReference>
<dbReference type="Pfam" id="PF04130">
    <property type="entry name" value="GCP_C_terminal"/>
    <property type="match status" value="1"/>
</dbReference>
<dbReference type="GO" id="GO:0007020">
    <property type="term" value="P:microtubule nucleation"/>
    <property type="evidence" value="ECO:0007669"/>
    <property type="project" value="InterPro"/>
</dbReference>
<reference evidence="7 8" key="1">
    <citation type="submission" date="2024-04" db="EMBL/GenBank/DDBJ databases">
        <authorList>
            <consortium name="Genoscope - CEA"/>
            <person name="William W."/>
        </authorList>
    </citation>
    <scope>NUCLEOTIDE SEQUENCE [LARGE SCALE GENOMIC DNA]</scope>
</reference>
<dbReference type="InterPro" id="IPR040457">
    <property type="entry name" value="GCP_C"/>
</dbReference>
<protein>
    <recommendedName>
        <fullName evidence="5">Gamma-tubulin complex component</fullName>
    </recommendedName>
</protein>
<dbReference type="GO" id="GO:0000922">
    <property type="term" value="C:spindle pole"/>
    <property type="evidence" value="ECO:0007669"/>
    <property type="project" value="InterPro"/>
</dbReference>
<dbReference type="GO" id="GO:0000278">
    <property type="term" value="P:mitotic cell cycle"/>
    <property type="evidence" value="ECO:0007669"/>
    <property type="project" value="TreeGrafter"/>
</dbReference>
<evidence type="ECO:0000259" key="6">
    <source>
        <dbReference type="Pfam" id="PF04130"/>
    </source>
</evidence>